<dbReference type="CDD" id="cd00317">
    <property type="entry name" value="cyclophilin"/>
    <property type="match status" value="1"/>
</dbReference>
<comment type="function">
    <text evidence="1 5">PPIases accelerate the folding of proteins. It catalyzes the cis-trans isomerization of proline imidic peptide bonds in oligopeptides.</text>
</comment>
<dbReference type="PROSITE" id="PS50072">
    <property type="entry name" value="CSA_PPIASE_2"/>
    <property type="match status" value="1"/>
</dbReference>
<gene>
    <name evidence="7" type="ORF">Q2362_04370</name>
</gene>
<dbReference type="PRINTS" id="PR00153">
    <property type="entry name" value="CSAPPISMRASE"/>
</dbReference>
<dbReference type="Pfam" id="PF00160">
    <property type="entry name" value="Pro_isomerase"/>
    <property type="match status" value="1"/>
</dbReference>
<dbReference type="SUPFAM" id="SSF50891">
    <property type="entry name" value="Cyclophilin-like"/>
    <property type="match status" value="1"/>
</dbReference>
<keyword evidence="3 5" id="KW-0697">Rotamase</keyword>
<protein>
    <recommendedName>
        <fullName evidence="5">Peptidyl-prolyl cis-trans isomerase</fullName>
        <shortName evidence="5">PPIase</shortName>
        <ecNumber evidence="5">5.2.1.8</ecNumber>
    </recommendedName>
</protein>
<evidence type="ECO:0000313" key="7">
    <source>
        <dbReference type="EMBL" id="MDO2409333.1"/>
    </source>
</evidence>
<evidence type="ECO:0000256" key="5">
    <source>
        <dbReference type="RuleBase" id="RU363019"/>
    </source>
</evidence>
<dbReference type="EC" id="5.2.1.8" evidence="5"/>
<evidence type="ECO:0000259" key="6">
    <source>
        <dbReference type="PROSITE" id="PS50072"/>
    </source>
</evidence>
<dbReference type="InterPro" id="IPR020892">
    <property type="entry name" value="Cyclophilin-type_PPIase_CS"/>
</dbReference>
<dbReference type="PANTHER" id="PTHR45625:SF4">
    <property type="entry name" value="PEPTIDYLPROLYL ISOMERASE DOMAIN AND WD REPEAT-CONTAINING PROTEIN 1"/>
    <property type="match status" value="1"/>
</dbReference>
<name>A0ABT8T9B5_9BACT</name>
<evidence type="ECO:0000256" key="2">
    <source>
        <dbReference type="ARBA" id="ARBA00007365"/>
    </source>
</evidence>
<accession>A0ABT8T9B5</accession>
<dbReference type="Gene3D" id="2.40.100.10">
    <property type="entry name" value="Cyclophilin-like"/>
    <property type="match status" value="1"/>
</dbReference>
<dbReference type="InterPro" id="IPR044666">
    <property type="entry name" value="Cyclophilin_A-like"/>
</dbReference>
<dbReference type="PROSITE" id="PS00170">
    <property type="entry name" value="CSA_PPIASE_1"/>
    <property type="match status" value="1"/>
</dbReference>
<keyword evidence="8" id="KW-1185">Reference proteome</keyword>
<evidence type="ECO:0000256" key="3">
    <source>
        <dbReference type="ARBA" id="ARBA00023110"/>
    </source>
</evidence>
<dbReference type="Proteomes" id="UP001171111">
    <property type="component" value="Unassembled WGS sequence"/>
</dbReference>
<dbReference type="EMBL" id="JAULJQ010000004">
    <property type="protein sequence ID" value="MDO2409333.1"/>
    <property type="molecule type" value="Genomic_DNA"/>
</dbReference>
<dbReference type="InterPro" id="IPR029000">
    <property type="entry name" value="Cyclophilin-like_dom_sf"/>
</dbReference>
<evidence type="ECO:0000256" key="1">
    <source>
        <dbReference type="ARBA" id="ARBA00002388"/>
    </source>
</evidence>
<feature type="domain" description="PPIase cyclophilin-type" evidence="6">
    <location>
        <begin position="27"/>
        <end position="148"/>
    </location>
</feature>
<keyword evidence="4 5" id="KW-0413">Isomerase</keyword>
<proteinExistence type="inferred from homology"/>
<dbReference type="PIRSF" id="PIRSF001467">
    <property type="entry name" value="Peptidylpro_ismrse"/>
    <property type="match status" value="1"/>
</dbReference>
<sequence>MEELKTYEINETELAKCAYAVLSTERGDINIKLHPKSAPQTVANFAELAKSGFYDGLSFHRVIPGFVAQGGCPYGTGTGGPGWRIKCECVGQKEKHKKGTLSMAHAGRDTGGSQFFICFAPQPHLDGVHTIFGDVKGDDSLKVLDSIKPNDKIVKIEIKESL</sequence>
<evidence type="ECO:0000256" key="4">
    <source>
        <dbReference type="ARBA" id="ARBA00023235"/>
    </source>
</evidence>
<comment type="catalytic activity">
    <reaction evidence="5">
        <text>[protein]-peptidylproline (omega=180) = [protein]-peptidylproline (omega=0)</text>
        <dbReference type="Rhea" id="RHEA:16237"/>
        <dbReference type="Rhea" id="RHEA-COMP:10747"/>
        <dbReference type="Rhea" id="RHEA-COMP:10748"/>
        <dbReference type="ChEBI" id="CHEBI:83833"/>
        <dbReference type="ChEBI" id="CHEBI:83834"/>
        <dbReference type="EC" id="5.2.1.8"/>
    </reaction>
</comment>
<evidence type="ECO:0000313" key="8">
    <source>
        <dbReference type="Proteomes" id="UP001171111"/>
    </source>
</evidence>
<reference evidence="7 8" key="1">
    <citation type="submission" date="2023-06" db="EMBL/GenBank/DDBJ databases">
        <title>Campylobacter magnum sp. nov., isolated from cecal contents of domestic pigs (Sus scrofa domesticus).</title>
        <authorList>
            <person name="Papic B."/>
            <person name="Gruntar I."/>
        </authorList>
    </citation>
    <scope>NUCLEOTIDE SEQUENCE [LARGE SCALE GENOMIC DNA]</scope>
    <source>
        <strain evidence="8">34484-21</strain>
    </source>
</reference>
<dbReference type="PANTHER" id="PTHR45625">
    <property type="entry name" value="PEPTIDYL-PROLYL CIS-TRANS ISOMERASE-RELATED"/>
    <property type="match status" value="1"/>
</dbReference>
<dbReference type="GO" id="GO:0003755">
    <property type="term" value="F:peptidyl-prolyl cis-trans isomerase activity"/>
    <property type="evidence" value="ECO:0007669"/>
    <property type="project" value="UniProtKB-EC"/>
</dbReference>
<organism evidence="7 8">
    <name type="scientific">Campylobacter magnus</name>
    <dbReference type="NCBI Taxonomy" id="3026462"/>
    <lineage>
        <taxon>Bacteria</taxon>
        <taxon>Pseudomonadati</taxon>
        <taxon>Campylobacterota</taxon>
        <taxon>Epsilonproteobacteria</taxon>
        <taxon>Campylobacterales</taxon>
        <taxon>Campylobacteraceae</taxon>
        <taxon>Campylobacter</taxon>
    </lineage>
</organism>
<dbReference type="InterPro" id="IPR024936">
    <property type="entry name" value="Cyclophilin-type_PPIase"/>
</dbReference>
<dbReference type="InterPro" id="IPR002130">
    <property type="entry name" value="Cyclophilin-type_PPIase_dom"/>
</dbReference>
<dbReference type="RefSeq" id="WP_302244204.1">
    <property type="nucleotide sequence ID" value="NZ_JAULJQ010000004.1"/>
</dbReference>
<comment type="similarity">
    <text evidence="2 5">Belongs to the cyclophilin-type PPIase family.</text>
</comment>
<comment type="caution">
    <text evidence="7">The sequence shown here is derived from an EMBL/GenBank/DDBJ whole genome shotgun (WGS) entry which is preliminary data.</text>
</comment>